<dbReference type="InterPro" id="IPR025659">
    <property type="entry name" value="Tubby-like_C"/>
</dbReference>
<reference evidence="2 3" key="1">
    <citation type="submission" date="2015-04" db="EMBL/GenBank/DDBJ databases">
        <title>Microcin producing Clostridium sp. JC272T.</title>
        <authorList>
            <person name="Jyothsna T."/>
            <person name="Sasikala C."/>
            <person name="Ramana C."/>
        </authorList>
    </citation>
    <scope>NUCLEOTIDE SEQUENCE [LARGE SCALE GENOMIC DNA]</scope>
    <source>
        <strain evidence="2 3">JC272</strain>
    </source>
</reference>
<accession>A0A0M3DD08</accession>
<sequence length="158" mass="18563">MKYYMKSKLFKIKEDFWIQNEENEEVFFVDNKLFAVGLQFDLIKDEKTLYSVKETVISLLAKYQVKEGNEVVAEVNKKPSFMRDSIKIESKYGDLNVTGDIIDHNYEIYKGSEKIARIHKEVFTFTDSYNVETDFEDEAFVLTLAVIVDDIIDKQRSK</sequence>
<dbReference type="InterPro" id="IPR007612">
    <property type="entry name" value="LOR"/>
</dbReference>
<dbReference type="InterPro" id="IPR038595">
    <property type="entry name" value="LOR_sf"/>
</dbReference>
<protein>
    <recommendedName>
        <fullName evidence="4">Tubby C 2 family protein</fullName>
    </recommendedName>
</protein>
<dbReference type="RefSeq" id="WP_046824249.1">
    <property type="nucleotide sequence ID" value="NZ_JBCLWQ010000002.1"/>
</dbReference>
<evidence type="ECO:0000256" key="1">
    <source>
        <dbReference type="ARBA" id="ARBA00005437"/>
    </source>
</evidence>
<dbReference type="EMBL" id="LBBT01000346">
    <property type="protein sequence ID" value="KKY00001.1"/>
    <property type="molecule type" value="Genomic_DNA"/>
</dbReference>
<gene>
    <name evidence="2" type="ORF">VN21_16650</name>
</gene>
<evidence type="ECO:0000313" key="3">
    <source>
        <dbReference type="Proteomes" id="UP000034407"/>
    </source>
</evidence>
<evidence type="ECO:0008006" key="4">
    <source>
        <dbReference type="Google" id="ProtNLM"/>
    </source>
</evidence>
<proteinExistence type="inferred from homology"/>
<dbReference type="PATRIC" id="fig|1629550.3.peg.2842"/>
<evidence type="ECO:0000313" key="2">
    <source>
        <dbReference type="EMBL" id="KKY00001.1"/>
    </source>
</evidence>
<dbReference type="Proteomes" id="UP000034407">
    <property type="component" value="Unassembled WGS sequence"/>
</dbReference>
<dbReference type="OrthoDB" id="652307at2"/>
<dbReference type="SUPFAM" id="SSF54518">
    <property type="entry name" value="Tubby C-terminal domain-like"/>
    <property type="match status" value="1"/>
</dbReference>
<comment type="caution">
    <text evidence="2">The sequence shown here is derived from an EMBL/GenBank/DDBJ whole genome shotgun (WGS) entry which is preliminary data.</text>
</comment>
<comment type="similarity">
    <text evidence="1">Belongs to the LOR family.</text>
</comment>
<organism evidence="2 3">
    <name type="scientific">Paraclostridium benzoelyticum</name>
    <dbReference type="NCBI Taxonomy" id="1629550"/>
    <lineage>
        <taxon>Bacteria</taxon>
        <taxon>Bacillati</taxon>
        <taxon>Bacillota</taxon>
        <taxon>Clostridia</taxon>
        <taxon>Peptostreptococcales</taxon>
        <taxon>Peptostreptococcaceae</taxon>
        <taxon>Paraclostridium</taxon>
    </lineage>
</organism>
<dbReference type="AlphaFoldDB" id="A0A0M3DD08"/>
<dbReference type="Gene3D" id="2.40.160.200">
    <property type="entry name" value="LURP1-related"/>
    <property type="match status" value="1"/>
</dbReference>
<dbReference type="Pfam" id="PF04525">
    <property type="entry name" value="LOR"/>
    <property type="match status" value="1"/>
</dbReference>
<name>A0A0M3DD08_9FIRM</name>
<keyword evidence="3" id="KW-1185">Reference proteome</keyword>